<evidence type="ECO:0000313" key="1">
    <source>
        <dbReference type="EMBL" id="RIA75827.1"/>
    </source>
</evidence>
<accession>A0A397RW15</accession>
<sequence length="59" mass="6968">MLPKNPNILLSIINTKLRDFYPSLEDLCMDMDESIDEIKEILLQIGYKYDSNTNQFKEI</sequence>
<dbReference type="InParanoid" id="A0A397RW15"/>
<keyword evidence="2" id="KW-1185">Reference proteome</keyword>
<dbReference type="OrthoDB" id="6636823at2"/>
<comment type="caution">
    <text evidence="1">The sequence shown here is derived from an EMBL/GenBank/DDBJ whole genome shotgun (WGS) entry which is preliminary data.</text>
</comment>
<name>A0A397RW15_9MOLU</name>
<dbReference type="Proteomes" id="UP000266506">
    <property type="component" value="Unassembled WGS sequence"/>
</dbReference>
<evidence type="ECO:0000313" key="2">
    <source>
        <dbReference type="Proteomes" id="UP000266506"/>
    </source>
</evidence>
<dbReference type="EMBL" id="QXEV01000010">
    <property type="protein sequence ID" value="RIA75827.1"/>
    <property type="molecule type" value="Genomic_DNA"/>
</dbReference>
<proteinExistence type="predicted"/>
<reference evidence="1 2" key="1">
    <citation type="submission" date="2018-08" db="EMBL/GenBank/DDBJ databases">
        <title>Genomic Encyclopedia of Archaeal and Bacterial Type Strains, Phase II (KMG-II): from individual species to whole genera.</title>
        <authorList>
            <person name="Goeker M."/>
        </authorList>
    </citation>
    <scope>NUCLEOTIDE SEQUENCE [LARGE SCALE GENOMIC DNA]</scope>
    <source>
        <strain evidence="1 2">ATCC 27112</strain>
    </source>
</reference>
<gene>
    <name evidence="1" type="ORF">EI71_01124</name>
</gene>
<dbReference type="RefSeq" id="WP_119016267.1">
    <property type="nucleotide sequence ID" value="NZ_QXEV01000010.1"/>
</dbReference>
<organism evidence="1 2">
    <name type="scientific">Anaeroplasma bactoclasticum</name>
    <dbReference type="NCBI Taxonomy" id="2088"/>
    <lineage>
        <taxon>Bacteria</taxon>
        <taxon>Bacillati</taxon>
        <taxon>Mycoplasmatota</taxon>
        <taxon>Mollicutes</taxon>
        <taxon>Anaeroplasmatales</taxon>
        <taxon>Anaeroplasmataceae</taxon>
        <taxon>Anaeroplasma</taxon>
    </lineage>
</organism>
<dbReference type="InterPro" id="IPR025346">
    <property type="entry name" value="DUF4250"/>
</dbReference>
<dbReference type="AlphaFoldDB" id="A0A397RW15"/>
<dbReference type="Pfam" id="PF14056">
    <property type="entry name" value="DUF4250"/>
    <property type="match status" value="1"/>
</dbReference>
<protein>
    <submittedName>
        <fullName evidence="1">Uncharacterized protein DUF4250</fullName>
    </submittedName>
</protein>